<gene>
    <name evidence="2" type="ORF">HNR12_003153</name>
</gene>
<accession>A0A853BQE3</accession>
<sequence>MPEPQPGGKEPVEFDAAEHSLNELVSEAGGLIPRLVRLEIELAKAELARDVKKIAQGSGLFAVAAVLGHMMLILLLITAALGIMALGLPAWLSFLIVTVAVLLVVLLLGFLGLRQFRQRQGLPRTSATIANSMSVFQRGRRTAGE</sequence>
<dbReference type="Pfam" id="PF07332">
    <property type="entry name" value="Phage_holin_3_6"/>
    <property type="match status" value="1"/>
</dbReference>
<feature type="transmembrane region" description="Helical" evidence="1">
    <location>
        <begin position="59"/>
        <end position="85"/>
    </location>
</feature>
<keyword evidence="1" id="KW-0472">Membrane</keyword>
<organism evidence="2 3">
    <name type="scientific">Streptomonospora nanhaiensis</name>
    <dbReference type="NCBI Taxonomy" id="1323731"/>
    <lineage>
        <taxon>Bacteria</taxon>
        <taxon>Bacillati</taxon>
        <taxon>Actinomycetota</taxon>
        <taxon>Actinomycetes</taxon>
        <taxon>Streptosporangiales</taxon>
        <taxon>Nocardiopsidaceae</taxon>
        <taxon>Streptomonospora</taxon>
    </lineage>
</organism>
<name>A0A853BQE3_9ACTN</name>
<keyword evidence="1" id="KW-0812">Transmembrane</keyword>
<dbReference type="RefSeq" id="WP_246425093.1">
    <property type="nucleotide sequence ID" value="NZ_JACCFO010000001.1"/>
</dbReference>
<keyword evidence="3" id="KW-1185">Reference proteome</keyword>
<evidence type="ECO:0000313" key="3">
    <source>
        <dbReference type="Proteomes" id="UP000575985"/>
    </source>
</evidence>
<evidence type="ECO:0000256" key="1">
    <source>
        <dbReference type="SAM" id="Phobius"/>
    </source>
</evidence>
<keyword evidence="1" id="KW-1133">Transmembrane helix</keyword>
<evidence type="ECO:0000313" key="2">
    <source>
        <dbReference type="EMBL" id="NYI96876.1"/>
    </source>
</evidence>
<reference evidence="2 3" key="1">
    <citation type="submission" date="2020-07" db="EMBL/GenBank/DDBJ databases">
        <title>Sequencing the genomes of 1000 actinobacteria strains.</title>
        <authorList>
            <person name="Klenk H.-P."/>
        </authorList>
    </citation>
    <scope>NUCLEOTIDE SEQUENCE [LARGE SCALE GENOMIC DNA]</scope>
    <source>
        <strain evidence="2 3">DSM 45927</strain>
    </source>
</reference>
<proteinExistence type="predicted"/>
<comment type="caution">
    <text evidence="2">The sequence shown here is derived from an EMBL/GenBank/DDBJ whole genome shotgun (WGS) entry which is preliminary data.</text>
</comment>
<dbReference type="EMBL" id="JACCFO010000001">
    <property type="protein sequence ID" value="NYI96876.1"/>
    <property type="molecule type" value="Genomic_DNA"/>
</dbReference>
<protein>
    <submittedName>
        <fullName evidence="2">Flp pilus assembly protein TadB</fullName>
    </submittedName>
</protein>
<dbReference type="Proteomes" id="UP000575985">
    <property type="component" value="Unassembled WGS sequence"/>
</dbReference>
<dbReference type="AlphaFoldDB" id="A0A853BQE3"/>
<dbReference type="InterPro" id="IPR009937">
    <property type="entry name" value="Phage_holin_3_6"/>
</dbReference>
<feature type="transmembrane region" description="Helical" evidence="1">
    <location>
        <begin position="91"/>
        <end position="113"/>
    </location>
</feature>